<accession>A0A139IVC5</accession>
<evidence type="ECO:0000313" key="1">
    <source>
        <dbReference type="EMBL" id="KXT18685.1"/>
    </source>
</evidence>
<organism evidence="1 2">
    <name type="scientific">Pseudocercospora musae</name>
    <dbReference type="NCBI Taxonomy" id="113226"/>
    <lineage>
        <taxon>Eukaryota</taxon>
        <taxon>Fungi</taxon>
        <taxon>Dikarya</taxon>
        <taxon>Ascomycota</taxon>
        <taxon>Pezizomycotina</taxon>
        <taxon>Dothideomycetes</taxon>
        <taxon>Dothideomycetidae</taxon>
        <taxon>Mycosphaerellales</taxon>
        <taxon>Mycosphaerellaceae</taxon>
        <taxon>Pseudocercospora</taxon>
    </lineage>
</organism>
<sequence length="68" mass="7668">MSIQQGAPQEVVSELLPSLRRSPDDPRPVVVMTCGINPSMKCLSIDEIVASRRGIWNIDYDPDKYSEY</sequence>
<evidence type="ECO:0000313" key="2">
    <source>
        <dbReference type="Proteomes" id="UP000073492"/>
    </source>
</evidence>
<dbReference type="AlphaFoldDB" id="A0A139IVC5"/>
<dbReference type="Proteomes" id="UP000073492">
    <property type="component" value="Unassembled WGS sequence"/>
</dbReference>
<protein>
    <submittedName>
        <fullName evidence="1">Uncharacterized protein</fullName>
    </submittedName>
</protein>
<dbReference type="EMBL" id="LFZO01000004">
    <property type="protein sequence ID" value="KXT18685.1"/>
    <property type="molecule type" value="Genomic_DNA"/>
</dbReference>
<dbReference type="OrthoDB" id="3512845at2759"/>
<proteinExistence type="predicted"/>
<keyword evidence="2" id="KW-1185">Reference proteome</keyword>
<name>A0A139IVC5_9PEZI</name>
<reference evidence="1 2" key="1">
    <citation type="submission" date="2015-07" db="EMBL/GenBank/DDBJ databases">
        <title>Comparative genomics of the Sigatoka disease complex on banana suggests a link between parallel evolutionary changes in Pseudocercospora fijiensis and Pseudocercospora eumusae and increased virulence on the banana host.</title>
        <authorList>
            <person name="Chang T.-C."/>
            <person name="Salvucci A."/>
            <person name="Crous P.W."/>
            <person name="Stergiopoulos I."/>
        </authorList>
    </citation>
    <scope>NUCLEOTIDE SEQUENCE [LARGE SCALE GENOMIC DNA]</scope>
    <source>
        <strain evidence="1 2">CBS 116634</strain>
    </source>
</reference>
<gene>
    <name evidence="1" type="ORF">AC579_2728</name>
</gene>
<comment type="caution">
    <text evidence="1">The sequence shown here is derived from an EMBL/GenBank/DDBJ whole genome shotgun (WGS) entry which is preliminary data.</text>
</comment>